<protein>
    <submittedName>
        <fullName evidence="3">2,5-dioxovalerate dehydrogenase</fullName>
    </submittedName>
</protein>
<name>A0A511N711_DEIC1</name>
<dbReference type="Pfam" id="PF00171">
    <property type="entry name" value="Aldedh"/>
    <property type="match status" value="1"/>
</dbReference>
<dbReference type="PANTHER" id="PTHR43353:SF3">
    <property type="entry name" value="ALDEHYDE DEHYDROGENASE-RELATED"/>
    <property type="match status" value="1"/>
</dbReference>
<dbReference type="InterPro" id="IPR016162">
    <property type="entry name" value="Ald_DH_N"/>
</dbReference>
<dbReference type="CDD" id="cd07129">
    <property type="entry name" value="ALDH_KGSADH"/>
    <property type="match status" value="1"/>
</dbReference>
<evidence type="ECO:0000313" key="4">
    <source>
        <dbReference type="Proteomes" id="UP000321306"/>
    </source>
</evidence>
<dbReference type="InterPro" id="IPR016163">
    <property type="entry name" value="Ald_DH_C"/>
</dbReference>
<dbReference type="RefSeq" id="WP_246130746.1">
    <property type="nucleotide sequence ID" value="NZ_BJXB01000019.1"/>
</dbReference>
<keyword evidence="4" id="KW-1185">Reference proteome</keyword>
<dbReference type="GO" id="GO:0016620">
    <property type="term" value="F:oxidoreductase activity, acting on the aldehyde or oxo group of donors, NAD or NADP as acceptor"/>
    <property type="evidence" value="ECO:0007669"/>
    <property type="project" value="InterPro"/>
</dbReference>
<reference evidence="3 4" key="1">
    <citation type="submission" date="2019-07" db="EMBL/GenBank/DDBJ databases">
        <title>Whole genome shotgun sequence of Deinococcus cellulosilyticus NBRC 106333.</title>
        <authorList>
            <person name="Hosoyama A."/>
            <person name="Uohara A."/>
            <person name="Ohji S."/>
            <person name="Ichikawa N."/>
        </authorList>
    </citation>
    <scope>NUCLEOTIDE SEQUENCE [LARGE SCALE GENOMIC DNA]</scope>
    <source>
        <strain evidence="3 4">NBRC 106333</strain>
    </source>
</reference>
<dbReference type="Proteomes" id="UP000321306">
    <property type="component" value="Unassembled WGS sequence"/>
</dbReference>
<proteinExistence type="predicted"/>
<sequence>MIQGINPVTGERLEGVPLTTAAELEQVFERAQAAVRPYANLHKDLRAAFLRQIAAELENVREEITSAAHLETALPMARLNGELTRTTGQLKLFADVVQEGSWVDARIDPALPERTPPRPDIRSMLVPLGVVGVFGASNFPLAFSVAGGDTASALAAGCPVIVKGHNAHPRTGYLAGEAIQKAVQSCGLPEGVFSLVFGADNQIGETLVQHPAVKAVGFTGSRAGGLALTRLAQQRKEPIPVYAEMSSINPMVVFPGAMHERPEALARGLHASFTLGAGQFCTNPGLVCVPAGSEVFLQELKTLTETTGAFHLLTSGIEQHYASGITQLKTSTGVDLLAQGSGACPAHVFRVEAKDWNDALQQEVFGPSTVLCLYQSLSEVESILQHLEGQLTASAHIADSDRRAFADLLPVLQDRAGRVIVNGYPTGVEVCHAMVHGGPYPSTTDPRSTSVGTRAIVRFTRLSCYQDFPDDLLPEALQESNPLNIRRLREGKLE</sequence>
<dbReference type="EMBL" id="BJXB01000019">
    <property type="protein sequence ID" value="GEM48267.1"/>
    <property type="molecule type" value="Genomic_DNA"/>
</dbReference>
<evidence type="ECO:0000313" key="3">
    <source>
        <dbReference type="EMBL" id="GEM48267.1"/>
    </source>
</evidence>
<dbReference type="PANTHER" id="PTHR43353">
    <property type="entry name" value="SUCCINATE-SEMIALDEHYDE DEHYDROGENASE, MITOCHONDRIAL"/>
    <property type="match status" value="1"/>
</dbReference>
<dbReference type="InterPro" id="IPR015590">
    <property type="entry name" value="Aldehyde_DH_dom"/>
</dbReference>
<evidence type="ECO:0000259" key="2">
    <source>
        <dbReference type="Pfam" id="PF00171"/>
    </source>
</evidence>
<feature type="domain" description="Aldehyde dehydrogenase" evidence="2">
    <location>
        <begin position="3"/>
        <end position="445"/>
    </location>
</feature>
<dbReference type="Gene3D" id="3.40.605.10">
    <property type="entry name" value="Aldehyde Dehydrogenase, Chain A, domain 1"/>
    <property type="match status" value="1"/>
</dbReference>
<dbReference type="InterPro" id="IPR016161">
    <property type="entry name" value="Ald_DH/histidinol_DH"/>
</dbReference>
<organism evidence="3 4">
    <name type="scientific">Deinococcus cellulosilyticus (strain DSM 18568 / NBRC 106333 / KACC 11606 / 5516J-15)</name>
    <dbReference type="NCBI Taxonomy" id="1223518"/>
    <lineage>
        <taxon>Bacteria</taxon>
        <taxon>Thermotogati</taxon>
        <taxon>Deinococcota</taxon>
        <taxon>Deinococci</taxon>
        <taxon>Deinococcales</taxon>
        <taxon>Deinococcaceae</taxon>
        <taxon>Deinococcus</taxon>
    </lineage>
</organism>
<comment type="caution">
    <text evidence="3">The sequence shown here is derived from an EMBL/GenBank/DDBJ whole genome shotgun (WGS) entry which is preliminary data.</text>
</comment>
<accession>A0A511N711</accession>
<dbReference type="SUPFAM" id="SSF53720">
    <property type="entry name" value="ALDH-like"/>
    <property type="match status" value="1"/>
</dbReference>
<keyword evidence="1" id="KW-0560">Oxidoreductase</keyword>
<dbReference type="Gene3D" id="3.40.309.10">
    <property type="entry name" value="Aldehyde Dehydrogenase, Chain A, domain 2"/>
    <property type="match status" value="1"/>
</dbReference>
<dbReference type="InterPro" id="IPR050740">
    <property type="entry name" value="Aldehyde_DH_Superfamily"/>
</dbReference>
<dbReference type="InterPro" id="IPR044151">
    <property type="entry name" value="ALDH_KGSADH"/>
</dbReference>
<evidence type="ECO:0000256" key="1">
    <source>
        <dbReference type="ARBA" id="ARBA00023002"/>
    </source>
</evidence>
<gene>
    <name evidence="3" type="ORF">DC3_39020</name>
</gene>
<dbReference type="AlphaFoldDB" id="A0A511N711"/>